<evidence type="ECO:0000259" key="4">
    <source>
        <dbReference type="PROSITE" id="PS50835"/>
    </source>
</evidence>
<dbReference type="EMBL" id="JAUPFM010000043">
    <property type="protein sequence ID" value="KAK2814467.1"/>
    <property type="molecule type" value="Genomic_DNA"/>
</dbReference>
<dbReference type="Pfam" id="PF07686">
    <property type="entry name" value="V-set"/>
    <property type="match status" value="1"/>
</dbReference>
<evidence type="ECO:0000313" key="6">
    <source>
        <dbReference type="Proteomes" id="UP001187415"/>
    </source>
</evidence>
<dbReference type="SUPFAM" id="SSF48726">
    <property type="entry name" value="Immunoglobulin"/>
    <property type="match status" value="2"/>
</dbReference>
<protein>
    <recommendedName>
        <fullName evidence="4">Ig-like domain-containing protein</fullName>
    </recommendedName>
</protein>
<feature type="domain" description="Ig-like" evidence="4">
    <location>
        <begin position="131"/>
        <end position="211"/>
    </location>
</feature>
<reference evidence="5" key="1">
    <citation type="submission" date="2023-07" db="EMBL/GenBank/DDBJ databases">
        <title>Chromosome-level Genome Assembly of Striped Snakehead (Channa striata).</title>
        <authorList>
            <person name="Liu H."/>
        </authorList>
    </citation>
    <scope>NUCLEOTIDE SEQUENCE</scope>
    <source>
        <strain evidence="5">Gz</strain>
        <tissue evidence="5">Muscle</tissue>
    </source>
</reference>
<dbReference type="InterPro" id="IPR013783">
    <property type="entry name" value="Ig-like_fold"/>
</dbReference>
<dbReference type="PANTHER" id="PTHR11422">
    <property type="entry name" value="T-CELL SURFACE GLYCOPROTEIN CD4"/>
    <property type="match status" value="1"/>
</dbReference>
<feature type="region of interest" description="Disordered" evidence="1">
    <location>
        <begin position="204"/>
        <end position="228"/>
    </location>
</feature>
<dbReference type="InterPro" id="IPR007110">
    <property type="entry name" value="Ig-like_dom"/>
</dbReference>
<keyword evidence="3" id="KW-0732">Signal</keyword>
<evidence type="ECO:0000256" key="3">
    <source>
        <dbReference type="SAM" id="SignalP"/>
    </source>
</evidence>
<dbReference type="InterPro" id="IPR036179">
    <property type="entry name" value="Ig-like_dom_sf"/>
</dbReference>
<feature type="domain" description="Ig-like" evidence="4">
    <location>
        <begin position="9"/>
        <end position="105"/>
    </location>
</feature>
<dbReference type="InterPro" id="IPR013106">
    <property type="entry name" value="Ig_V-set"/>
</dbReference>
<feature type="compositionally biased region" description="Polar residues" evidence="1">
    <location>
        <begin position="213"/>
        <end position="228"/>
    </location>
</feature>
<evidence type="ECO:0000313" key="5">
    <source>
        <dbReference type="EMBL" id="KAK2814467.1"/>
    </source>
</evidence>
<evidence type="ECO:0000256" key="2">
    <source>
        <dbReference type="SAM" id="Phobius"/>
    </source>
</evidence>
<accession>A0AA88LFV6</accession>
<evidence type="ECO:0000256" key="1">
    <source>
        <dbReference type="SAM" id="MobiDB-lite"/>
    </source>
</evidence>
<dbReference type="Proteomes" id="UP001187415">
    <property type="component" value="Unassembled WGS sequence"/>
</dbReference>
<dbReference type="AlphaFoldDB" id="A0AA88LFV6"/>
<feature type="compositionally biased region" description="Acidic residues" evidence="1">
    <location>
        <begin position="273"/>
        <end position="289"/>
    </location>
</feature>
<comment type="caution">
    <text evidence="5">The sequence shown here is derived from an EMBL/GenBank/DDBJ whole genome shotgun (WGS) entry which is preliminary data.</text>
</comment>
<sequence length="298" mass="32727">MFLFLTLMLQLTVTETGQFTFLTVSDGGHVALPCKNAKALKRTCDSTFWLFSGSARTETVPLVVSGETDRTQISKSKSDRLSVAKNCSLLIEKVAVEDVGMYGCRQIRSGQQDGDDVYVHLSVVTMSQCTDGDAVTLNCSLSTYGHCRHTVKWLYDGKDVDEDNRLTTSQADCSVAVTWLELRGNDTRWDSGFQCEVTDDSTGAVRRFPFTPQPSGEETAKSSTPAEDTTSTGWLRLVIVSAGLITLVVVVVTVDIWSRTKGNKTLMDKNTVDIDEDEDEGSVEYENDGDPSASVRFH</sequence>
<proteinExistence type="predicted"/>
<name>A0AA88LFV6_CHASR</name>
<keyword evidence="6" id="KW-1185">Reference proteome</keyword>
<feature type="signal peptide" evidence="3">
    <location>
        <begin position="1"/>
        <end position="16"/>
    </location>
</feature>
<keyword evidence="2" id="KW-0472">Membrane</keyword>
<dbReference type="Gene3D" id="2.60.40.10">
    <property type="entry name" value="Immunoglobulins"/>
    <property type="match status" value="2"/>
</dbReference>
<keyword evidence="2" id="KW-1133">Transmembrane helix</keyword>
<dbReference type="PROSITE" id="PS50835">
    <property type="entry name" value="IG_LIKE"/>
    <property type="match status" value="2"/>
</dbReference>
<feature type="transmembrane region" description="Helical" evidence="2">
    <location>
        <begin position="234"/>
        <end position="257"/>
    </location>
</feature>
<feature type="region of interest" description="Disordered" evidence="1">
    <location>
        <begin position="272"/>
        <end position="298"/>
    </location>
</feature>
<gene>
    <name evidence="5" type="ORF">Q5P01_000416</name>
</gene>
<keyword evidence="2" id="KW-0812">Transmembrane</keyword>
<feature type="chain" id="PRO_5041719834" description="Ig-like domain-containing protein" evidence="3">
    <location>
        <begin position="17"/>
        <end position="298"/>
    </location>
</feature>
<organism evidence="5 6">
    <name type="scientific">Channa striata</name>
    <name type="common">Snakehead murrel</name>
    <name type="synonym">Ophicephalus striatus</name>
    <dbReference type="NCBI Taxonomy" id="64152"/>
    <lineage>
        <taxon>Eukaryota</taxon>
        <taxon>Metazoa</taxon>
        <taxon>Chordata</taxon>
        <taxon>Craniata</taxon>
        <taxon>Vertebrata</taxon>
        <taxon>Euteleostomi</taxon>
        <taxon>Actinopterygii</taxon>
        <taxon>Neopterygii</taxon>
        <taxon>Teleostei</taxon>
        <taxon>Neoteleostei</taxon>
        <taxon>Acanthomorphata</taxon>
        <taxon>Anabantaria</taxon>
        <taxon>Anabantiformes</taxon>
        <taxon>Channoidei</taxon>
        <taxon>Channidae</taxon>
        <taxon>Channa</taxon>
    </lineage>
</organism>